<comment type="caution">
    <text evidence="1">The sequence shown here is derived from an EMBL/GenBank/DDBJ whole genome shotgun (WGS) entry which is preliminary data.</text>
</comment>
<organism evidence="1 3">
    <name type="scientific">Eggerthia catenaformis OT 569 = DSM 20559</name>
    <dbReference type="NCBI Taxonomy" id="999415"/>
    <lineage>
        <taxon>Bacteria</taxon>
        <taxon>Bacillati</taxon>
        <taxon>Bacillota</taxon>
        <taxon>Erysipelotrichia</taxon>
        <taxon>Erysipelotrichales</taxon>
        <taxon>Coprobacillaceae</taxon>
        <taxon>Eggerthia</taxon>
    </lineage>
</organism>
<reference evidence="1 3" key="1">
    <citation type="submission" date="2013-02" db="EMBL/GenBank/DDBJ databases">
        <title>The Genome Sequence of Lactobacillus catenaformis F0143.</title>
        <authorList>
            <consortium name="The Broad Institute Genome Sequencing Platform"/>
            <person name="Earl A."/>
            <person name="Ward D."/>
            <person name="Feldgarden M."/>
            <person name="Gevers D."/>
            <person name="Izard J."/>
            <person name="Blanton J.M."/>
            <person name="Mathney J."/>
            <person name="Dewhirst F.E."/>
            <person name="Young S.K."/>
            <person name="Zeng Q."/>
            <person name="Gargeya S."/>
            <person name="Fitzgerald M."/>
            <person name="Haas B."/>
            <person name="Abouelleil A."/>
            <person name="Alvarado L."/>
            <person name="Arachchi H.M."/>
            <person name="Berlin A."/>
            <person name="Chapman S.B."/>
            <person name="Gearin G."/>
            <person name="Goldberg J."/>
            <person name="Griggs A."/>
            <person name="Gujja S."/>
            <person name="Hansen M."/>
            <person name="Heiman D."/>
            <person name="Howarth C."/>
            <person name="Larimer J."/>
            <person name="Lui A."/>
            <person name="MacDonald P.J.P."/>
            <person name="McCowen C."/>
            <person name="Montmayeur A."/>
            <person name="Murphy C."/>
            <person name="Neiman D."/>
            <person name="Pearson M."/>
            <person name="Priest M."/>
            <person name="Roberts A."/>
            <person name="Saif S."/>
            <person name="Shea T."/>
            <person name="Sisk P."/>
            <person name="Stolte C."/>
            <person name="Sykes S."/>
            <person name="Wortman J."/>
            <person name="Nusbaum C."/>
            <person name="Birren B."/>
        </authorList>
    </citation>
    <scope>NUCLEOTIDE SEQUENCE [LARGE SCALE GENOMIC DNA]</scope>
    <source>
        <strain evidence="1 3">OT 569</strain>
    </source>
</reference>
<sequence length="33" mass="3575">VDTGFSATVVDDEVDYEQVNGDGPYLEGKITIK</sequence>
<keyword evidence="3" id="KW-1185">Reference proteome</keyword>
<evidence type="ECO:0000313" key="2">
    <source>
        <dbReference type="EMBL" id="EMD17537.1"/>
    </source>
</evidence>
<dbReference type="EMBL" id="AGEJ01000006">
    <property type="protein sequence ID" value="EMD17393.1"/>
    <property type="molecule type" value="Genomic_DNA"/>
</dbReference>
<dbReference type="BioCyc" id="ECAT999415-HMP:GTTI-334-MONOMER"/>
<proteinExistence type="predicted"/>
<gene>
    <name evidence="2" type="ORF">HMPREF9943_00324</name>
    <name evidence="1" type="ORF">HMPREF9943_00327</name>
</gene>
<dbReference type="EMBL" id="AGEJ01000005">
    <property type="protein sequence ID" value="EMD17537.1"/>
    <property type="molecule type" value="Genomic_DNA"/>
</dbReference>
<protein>
    <submittedName>
        <fullName evidence="1">Uncharacterized protein</fullName>
    </submittedName>
</protein>
<dbReference type="STRING" id="999415.HMPREF9943_00324"/>
<dbReference type="AlphaFoldDB" id="M2NGP0"/>
<evidence type="ECO:0000313" key="3">
    <source>
        <dbReference type="Proteomes" id="UP000011758"/>
    </source>
</evidence>
<feature type="non-terminal residue" evidence="1">
    <location>
        <position position="1"/>
    </location>
</feature>
<accession>M2NGP0</accession>
<name>M2NGP0_9FIRM</name>
<dbReference type="Proteomes" id="UP000011758">
    <property type="component" value="Unassembled WGS sequence"/>
</dbReference>
<evidence type="ECO:0000313" key="1">
    <source>
        <dbReference type="EMBL" id="EMD17393.1"/>
    </source>
</evidence>